<comment type="similarity">
    <text evidence="2 10">Belongs to the purine nucleoside phosphorylase YfiH/LACC1 family.</text>
</comment>
<accession>A0A1G1L2I1</accession>
<dbReference type="Gene3D" id="3.60.140.10">
    <property type="entry name" value="CNF1/YfiH-like putative cysteine hydrolases"/>
    <property type="match status" value="1"/>
</dbReference>
<keyword evidence="4" id="KW-0479">Metal-binding</keyword>
<evidence type="ECO:0000256" key="4">
    <source>
        <dbReference type="ARBA" id="ARBA00022723"/>
    </source>
</evidence>
<evidence type="ECO:0000313" key="11">
    <source>
        <dbReference type="EMBL" id="OGW99365.1"/>
    </source>
</evidence>
<keyword evidence="5" id="KW-0378">Hydrolase</keyword>
<evidence type="ECO:0000256" key="7">
    <source>
        <dbReference type="ARBA" id="ARBA00047989"/>
    </source>
</evidence>
<dbReference type="AlphaFoldDB" id="A0A1G1L2I1"/>
<gene>
    <name evidence="11" type="ORF">A3G33_06665</name>
</gene>
<sequence>MTKPHLRHADLKQDLVNHYYEFRGFRKFGVIAAFSGRHYKMNFTETGPRTVVIAQRKHFCEQAGIDFNKLVCLEQVHGSNIIRVGESEAGRGARDPESALPHSDAVITNQSGIVLSVRTADCAPVFFLDKKRRAIGMAHIGWRGAAAKLSAKMIQAFRVQFLSKPEDLLIAIGPMIRSCCYEVGDEFLPEFKTFVKRRKKKLYFDLTRQIVDNLISEGIAETQVVDCRICTVCENKKFSSYRKEGAQFRTMMSVMSLI</sequence>
<evidence type="ECO:0000256" key="3">
    <source>
        <dbReference type="ARBA" id="ARBA00022679"/>
    </source>
</evidence>
<comment type="catalytic activity">
    <reaction evidence="9">
        <text>S-methyl-5'-thioadenosine + phosphate = 5-(methylsulfanyl)-alpha-D-ribose 1-phosphate + adenine</text>
        <dbReference type="Rhea" id="RHEA:11852"/>
        <dbReference type="ChEBI" id="CHEBI:16708"/>
        <dbReference type="ChEBI" id="CHEBI:17509"/>
        <dbReference type="ChEBI" id="CHEBI:43474"/>
        <dbReference type="ChEBI" id="CHEBI:58533"/>
        <dbReference type="EC" id="2.4.2.28"/>
    </reaction>
    <physiologicalReaction direction="left-to-right" evidence="9">
        <dbReference type="Rhea" id="RHEA:11853"/>
    </physiologicalReaction>
</comment>
<dbReference type="EMBL" id="MHFR01000008">
    <property type="protein sequence ID" value="OGW99365.1"/>
    <property type="molecule type" value="Genomic_DNA"/>
</dbReference>
<evidence type="ECO:0000256" key="1">
    <source>
        <dbReference type="ARBA" id="ARBA00000553"/>
    </source>
</evidence>
<dbReference type="CDD" id="cd16833">
    <property type="entry name" value="YfiH"/>
    <property type="match status" value="1"/>
</dbReference>
<dbReference type="PANTHER" id="PTHR30616">
    <property type="entry name" value="UNCHARACTERIZED PROTEIN YFIH"/>
    <property type="match status" value="1"/>
</dbReference>
<dbReference type="SUPFAM" id="SSF64438">
    <property type="entry name" value="CNF1/YfiH-like putative cysteine hydrolases"/>
    <property type="match status" value="1"/>
</dbReference>
<evidence type="ECO:0000256" key="5">
    <source>
        <dbReference type="ARBA" id="ARBA00022801"/>
    </source>
</evidence>
<evidence type="ECO:0000313" key="12">
    <source>
        <dbReference type="Proteomes" id="UP000178187"/>
    </source>
</evidence>
<dbReference type="InterPro" id="IPR038371">
    <property type="entry name" value="Cu_polyphenol_OxRdtase_sf"/>
</dbReference>
<reference evidence="11 12" key="1">
    <citation type="journal article" date="2016" name="Nat. Commun.">
        <title>Thousands of microbial genomes shed light on interconnected biogeochemical processes in an aquifer system.</title>
        <authorList>
            <person name="Anantharaman K."/>
            <person name="Brown C.T."/>
            <person name="Hug L.A."/>
            <person name="Sharon I."/>
            <person name="Castelle C.J."/>
            <person name="Probst A.J."/>
            <person name="Thomas B.C."/>
            <person name="Singh A."/>
            <person name="Wilkins M.J."/>
            <person name="Karaoz U."/>
            <person name="Brodie E.L."/>
            <person name="Williams K.H."/>
            <person name="Hubbard S.S."/>
            <person name="Banfield J.F."/>
        </authorList>
    </citation>
    <scope>NUCLEOTIDE SEQUENCE [LARGE SCALE GENOMIC DNA]</scope>
</reference>
<comment type="caution">
    <text evidence="11">The sequence shown here is derived from an EMBL/GenBank/DDBJ whole genome shotgun (WGS) entry which is preliminary data.</text>
</comment>
<dbReference type="InterPro" id="IPR003730">
    <property type="entry name" value="Cu_polyphenol_OxRdtase"/>
</dbReference>
<dbReference type="PANTHER" id="PTHR30616:SF2">
    <property type="entry name" value="PURINE NUCLEOSIDE PHOSPHORYLASE LACC1"/>
    <property type="match status" value="1"/>
</dbReference>
<protein>
    <recommendedName>
        <fullName evidence="10">Purine nucleoside phosphorylase</fullName>
    </recommendedName>
</protein>
<comment type="catalytic activity">
    <reaction evidence="1">
        <text>inosine + phosphate = alpha-D-ribose 1-phosphate + hypoxanthine</text>
        <dbReference type="Rhea" id="RHEA:27646"/>
        <dbReference type="ChEBI" id="CHEBI:17368"/>
        <dbReference type="ChEBI" id="CHEBI:17596"/>
        <dbReference type="ChEBI" id="CHEBI:43474"/>
        <dbReference type="ChEBI" id="CHEBI:57720"/>
        <dbReference type="EC" id="2.4.2.1"/>
    </reaction>
    <physiologicalReaction direction="left-to-right" evidence="1">
        <dbReference type="Rhea" id="RHEA:27647"/>
    </physiologicalReaction>
</comment>
<organism evidence="11 12">
    <name type="scientific">Candidatus Danuiimicrobium aquiferis</name>
    <dbReference type="NCBI Taxonomy" id="1801832"/>
    <lineage>
        <taxon>Bacteria</taxon>
        <taxon>Pseudomonadati</taxon>
        <taxon>Candidatus Omnitrophota</taxon>
        <taxon>Candidatus Danuiimicrobium</taxon>
    </lineage>
</organism>
<comment type="catalytic activity">
    <reaction evidence="7">
        <text>adenosine + H2O + H(+) = inosine + NH4(+)</text>
        <dbReference type="Rhea" id="RHEA:24408"/>
        <dbReference type="ChEBI" id="CHEBI:15377"/>
        <dbReference type="ChEBI" id="CHEBI:15378"/>
        <dbReference type="ChEBI" id="CHEBI:16335"/>
        <dbReference type="ChEBI" id="CHEBI:17596"/>
        <dbReference type="ChEBI" id="CHEBI:28938"/>
        <dbReference type="EC" id="3.5.4.4"/>
    </reaction>
    <physiologicalReaction direction="left-to-right" evidence="7">
        <dbReference type="Rhea" id="RHEA:24409"/>
    </physiologicalReaction>
</comment>
<dbReference type="Pfam" id="PF02578">
    <property type="entry name" value="Cu-oxidase_4"/>
    <property type="match status" value="1"/>
</dbReference>
<name>A0A1G1L2I1_9BACT</name>
<dbReference type="GO" id="GO:0016787">
    <property type="term" value="F:hydrolase activity"/>
    <property type="evidence" value="ECO:0007669"/>
    <property type="project" value="UniProtKB-KW"/>
</dbReference>
<proteinExistence type="inferred from homology"/>
<dbReference type="GO" id="GO:0005507">
    <property type="term" value="F:copper ion binding"/>
    <property type="evidence" value="ECO:0007669"/>
    <property type="project" value="TreeGrafter"/>
</dbReference>
<keyword evidence="3" id="KW-0808">Transferase</keyword>
<comment type="catalytic activity">
    <reaction evidence="8">
        <text>adenosine + phosphate = alpha-D-ribose 1-phosphate + adenine</text>
        <dbReference type="Rhea" id="RHEA:27642"/>
        <dbReference type="ChEBI" id="CHEBI:16335"/>
        <dbReference type="ChEBI" id="CHEBI:16708"/>
        <dbReference type="ChEBI" id="CHEBI:43474"/>
        <dbReference type="ChEBI" id="CHEBI:57720"/>
        <dbReference type="EC" id="2.4.2.1"/>
    </reaction>
    <physiologicalReaction direction="left-to-right" evidence="8">
        <dbReference type="Rhea" id="RHEA:27643"/>
    </physiologicalReaction>
</comment>
<keyword evidence="6" id="KW-0862">Zinc</keyword>
<dbReference type="InterPro" id="IPR011324">
    <property type="entry name" value="Cytotoxic_necrot_fac-like_cat"/>
</dbReference>
<evidence type="ECO:0000256" key="8">
    <source>
        <dbReference type="ARBA" id="ARBA00048968"/>
    </source>
</evidence>
<evidence type="ECO:0000256" key="6">
    <source>
        <dbReference type="ARBA" id="ARBA00022833"/>
    </source>
</evidence>
<evidence type="ECO:0000256" key="10">
    <source>
        <dbReference type="RuleBase" id="RU361274"/>
    </source>
</evidence>
<evidence type="ECO:0000256" key="9">
    <source>
        <dbReference type="ARBA" id="ARBA00049893"/>
    </source>
</evidence>
<dbReference type="Proteomes" id="UP000178187">
    <property type="component" value="Unassembled WGS sequence"/>
</dbReference>
<evidence type="ECO:0000256" key="2">
    <source>
        <dbReference type="ARBA" id="ARBA00007353"/>
    </source>
</evidence>
<dbReference type="NCBIfam" id="TIGR00726">
    <property type="entry name" value="peptidoglycan editing factor PgeF"/>
    <property type="match status" value="1"/>
</dbReference>
<dbReference type="GO" id="GO:0017061">
    <property type="term" value="F:S-methyl-5-thioadenosine phosphorylase activity"/>
    <property type="evidence" value="ECO:0007669"/>
    <property type="project" value="UniProtKB-EC"/>
</dbReference>